<dbReference type="RefSeq" id="WP_126519767.1">
    <property type="nucleotide sequence ID" value="NZ_RXNU01000003.1"/>
</dbReference>
<evidence type="ECO:0000313" key="6">
    <source>
        <dbReference type="Proteomes" id="UP000267448"/>
    </source>
</evidence>
<dbReference type="OrthoDB" id="3373764at2"/>
<evidence type="ECO:0000256" key="3">
    <source>
        <dbReference type="ARBA" id="ARBA00022801"/>
    </source>
</evidence>
<reference evidence="5 6" key="1">
    <citation type="submission" date="2018-12" db="EMBL/GenBank/DDBJ databases">
        <authorList>
            <person name="Yu L."/>
        </authorList>
    </citation>
    <scope>NUCLEOTIDE SEQUENCE [LARGE SCALE GENOMIC DNA]</scope>
    <source>
        <strain evidence="5 6">HAW-EB2</strain>
    </source>
</reference>
<dbReference type="InterPro" id="IPR005320">
    <property type="entry name" value="Peptidase_S51"/>
</dbReference>
<dbReference type="PANTHER" id="PTHR20842:SF0">
    <property type="entry name" value="ALPHA-ASPARTYL DIPEPTIDASE"/>
    <property type="match status" value="1"/>
</dbReference>
<evidence type="ECO:0000256" key="1">
    <source>
        <dbReference type="ARBA" id="ARBA00006534"/>
    </source>
</evidence>
<dbReference type="AlphaFoldDB" id="A0A3S0LNM6"/>
<evidence type="ECO:0000256" key="2">
    <source>
        <dbReference type="ARBA" id="ARBA00022670"/>
    </source>
</evidence>
<comment type="caution">
    <text evidence="5">The sequence shown here is derived from an EMBL/GenBank/DDBJ whole genome shotgun (WGS) entry which is preliminary data.</text>
</comment>
<keyword evidence="6" id="KW-1185">Reference proteome</keyword>
<keyword evidence="4" id="KW-0720">Serine protease</keyword>
<sequence>MKLALVSDAGSDNGMATIHCVLNALRSNMTRVAYIASQPDPERTYYRATQAIYRLLGVDLTLYLELESGFDAKVADAMFGFDAIHLSGGDTFRFLKWLKKRDLFTPLQTYLRDGGAVIGVSAGAMIMTPSIESARLCGDTNEVNLEDLSAMSLVPFQFVPHVDCDTKDAFMLFNQLVDEHSVFLPQLATPSIMALRKPVNEYYFCPDDAGIAVIDDELIEFGQPLLYRPNS</sequence>
<dbReference type="GO" id="GO:0008236">
    <property type="term" value="F:serine-type peptidase activity"/>
    <property type="evidence" value="ECO:0007669"/>
    <property type="project" value="UniProtKB-KW"/>
</dbReference>
<keyword evidence="2" id="KW-0645">Protease</keyword>
<dbReference type="EMBL" id="RXNU01000003">
    <property type="protein sequence ID" value="RTR39758.1"/>
    <property type="molecule type" value="Genomic_DNA"/>
</dbReference>
<organism evidence="5 6">
    <name type="scientific">Shewanella canadensis</name>
    <dbReference type="NCBI Taxonomy" id="271096"/>
    <lineage>
        <taxon>Bacteria</taxon>
        <taxon>Pseudomonadati</taxon>
        <taxon>Pseudomonadota</taxon>
        <taxon>Gammaproteobacteria</taxon>
        <taxon>Alteromonadales</taxon>
        <taxon>Shewanellaceae</taxon>
        <taxon>Shewanella</taxon>
    </lineage>
</organism>
<dbReference type="SUPFAM" id="SSF52317">
    <property type="entry name" value="Class I glutamine amidotransferase-like"/>
    <property type="match status" value="1"/>
</dbReference>
<proteinExistence type="inferred from homology"/>
<evidence type="ECO:0000256" key="4">
    <source>
        <dbReference type="ARBA" id="ARBA00022825"/>
    </source>
</evidence>
<gene>
    <name evidence="5" type="ORF">EKG38_08150</name>
</gene>
<keyword evidence="3" id="KW-0378">Hydrolase</keyword>
<dbReference type="InterPro" id="IPR029062">
    <property type="entry name" value="Class_I_gatase-like"/>
</dbReference>
<comment type="similarity">
    <text evidence="1">Belongs to the peptidase S51 family.</text>
</comment>
<dbReference type="GO" id="GO:0006508">
    <property type="term" value="P:proteolysis"/>
    <property type="evidence" value="ECO:0007669"/>
    <property type="project" value="UniProtKB-KW"/>
</dbReference>
<name>A0A3S0LNM6_9GAMM</name>
<dbReference type="Pfam" id="PF03575">
    <property type="entry name" value="Peptidase_S51"/>
    <property type="match status" value="1"/>
</dbReference>
<dbReference type="PANTHER" id="PTHR20842">
    <property type="entry name" value="PROTEASE S51 ALPHA-ASPARTYL DIPEPTIDASE"/>
    <property type="match status" value="1"/>
</dbReference>
<dbReference type="Proteomes" id="UP000267448">
    <property type="component" value="Unassembled WGS sequence"/>
</dbReference>
<accession>A0A3S0LNM6</accession>
<protein>
    <submittedName>
        <fullName evidence="5">Peptidase S51</fullName>
    </submittedName>
</protein>
<dbReference type="Gene3D" id="3.40.50.880">
    <property type="match status" value="1"/>
</dbReference>
<evidence type="ECO:0000313" key="5">
    <source>
        <dbReference type="EMBL" id="RTR39758.1"/>
    </source>
</evidence>